<comment type="function">
    <text evidence="9">Plasma membrane transporter mediating the uptake by cells of the water soluble vitamin B2/riboflavin that plays a key role in biochemical oxidation-reduction reactions of the carbohydrate, lipid, and amino acid metabolism.</text>
</comment>
<protein>
    <recommendedName>
        <fullName evidence="9">Riboflavin transporter</fullName>
    </recommendedName>
</protein>
<feature type="transmembrane region" description="Helical" evidence="9">
    <location>
        <begin position="108"/>
        <end position="127"/>
    </location>
</feature>
<dbReference type="PANTHER" id="PTHR12929">
    <property type="entry name" value="SOLUTE CARRIER FAMILY 52"/>
    <property type="match status" value="1"/>
</dbReference>
<keyword evidence="4 9" id="KW-0813">Transport</keyword>
<keyword evidence="7 9" id="KW-1133">Transmembrane helix</keyword>
<evidence type="ECO:0000256" key="6">
    <source>
        <dbReference type="ARBA" id="ARBA00022692"/>
    </source>
</evidence>
<keyword evidence="5 9" id="KW-1003">Cell membrane</keyword>
<name>A0A8B8D1H5_CRAVI</name>
<dbReference type="InterPro" id="IPR009357">
    <property type="entry name" value="Riboflavin_transptr"/>
</dbReference>
<evidence type="ECO:0000256" key="3">
    <source>
        <dbReference type="ARBA" id="ARBA00006366"/>
    </source>
</evidence>
<dbReference type="RefSeq" id="XP_022320631.1">
    <property type="nucleotide sequence ID" value="XM_022464923.1"/>
</dbReference>
<dbReference type="GO" id="GO:0032217">
    <property type="term" value="F:riboflavin transmembrane transporter activity"/>
    <property type="evidence" value="ECO:0007669"/>
    <property type="project" value="UniProtKB-UniRule"/>
</dbReference>
<dbReference type="AlphaFoldDB" id="A0A8B8D1H5"/>
<accession>A0A8B8D1H5</accession>
<dbReference type="GO" id="GO:0005886">
    <property type="term" value="C:plasma membrane"/>
    <property type="evidence" value="ECO:0007669"/>
    <property type="project" value="UniProtKB-SubCell"/>
</dbReference>
<feature type="transmembrane region" description="Helical" evidence="9">
    <location>
        <begin position="36"/>
        <end position="57"/>
    </location>
</feature>
<dbReference type="PANTHER" id="PTHR12929:SF10">
    <property type="entry name" value="RIBOFLAVIN TRANSPORTER"/>
    <property type="match status" value="1"/>
</dbReference>
<evidence type="ECO:0000256" key="4">
    <source>
        <dbReference type="ARBA" id="ARBA00022448"/>
    </source>
</evidence>
<sequence length="500" mass="54649">MKTHGGTREYYTWKSVPQSEEPKRENRMLRCKNIDVIVYATVIIFGIGSWVDINGLWVELPAMITEGLPEGWKLPSYLSVIIQIANIGPLFVTLCNVFAPGKLNIKGVVYVILGIGSLSCLLLAFLWKTTAYVAGEERSITLLILQFFLALVDCTTSVVFLPFMTLFKADYMTAYFIGEGMSGMVPSLVALGQGSGSVSCVNVSSTNSTTNITTYNVYPKSNPPNFPVRDFFLFLFAMVFSSGIAFTLLNYCSYYREEYAPDTEEDELSVDSKHGSYELSDGEHAGSVAFSDPATIGLSQSALMKNGKKYQNVNITKSSDVEKDIADHSITKTRYVYYLIITAILNSLTNSVLPSIQTFSCMPYGISAYHLTAVLYNIANPAACFIVLFRSAASCGVITILSFLGSLAAGIILYTAAASPTPLLVGTKTGEALIVSIWVLGGLLLTYSKVSIANIFRPLGSRALMWIGVMQQVGSFFGAVLFYLIINVWSLFESAPYCPM</sequence>
<feature type="transmembrane region" description="Helical" evidence="9">
    <location>
        <begin position="335"/>
        <end position="356"/>
    </location>
</feature>
<gene>
    <name evidence="11" type="primary">LOC111122893</name>
</gene>
<reference evidence="11" key="1">
    <citation type="submission" date="2025-08" db="UniProtKB">
        <authorList>
            <consortium name="RefSeq"/>
        </authorList>
    </citation>
    <scope>IDENTIFICATION</scope>
    <source>
        <tissue evidence="11">Whole sample</tissue>
    </source>
</reference>
<comment type="subcellular location">
    <subcellularLocation>
        <location evidence="2 9">Cell membrane</location>
        <topology evidence="2 9">Multi-pass membrane protein</topology>
    </subcellularLocation>
</comment>
<feature type="transmembrane region" description="Helical" evidence="9">
    <location>
        <begin position="368"/>
        <end position="389"/>
    </location>
</feature>
<feature type="transmembrane region" description="Helical" evidence="9">
    <location>
        <begin position="173"/>
        <end position="192"/>
    </location>
</feature>
<evidence type="ECO:0000256" key="2">
    <source>
        <dbReference type="ARBA" id="ARBA00004651"/>
    </source>
</evidence>
<dbReference type="OrthoDB" id="9995836at2759"/>
<comment type="similarity">
    <text evidence="3 9">Belongs to the riboflavin transporter family.</text>
</comment>
<organism evidence="10 11">
    <name type="scientific">Crassostrea virginica</name>
    <name type="common">Eastern oyster</name>
    <dbReference type="NCBI Taxonomy" id="6565"/>
    <lineage>
        <taxon>Eukaryota</taxon>
        <taxon>Metazoa</taxon>
        <taxon>Spiralia</taxon>
        <taxon>Lophotrochozoa</taxon>
        <taxon>Mollusca</taxon>
        <taxon>Bivalvia</taxon>
        <taxon>Autobranchia</taxon>
        <taxon>Pteriomorphia</taxon>
        <taxon>Ostreida</taxon>
        <taxon>Ostreoidea</taxon>
        <taxon>Ostreidae</taxon>
        <taxon>Crassostrea</taxon>
    </lineage>
</organism>
<evidence type="ECO:0000256" key="9">
    <source>
        <dbReference type="RuleBase" id="RU368035"/>
    </source>
</evidence>
<evidence type="ECO:0000313" key="11">
    <source>
        <dbReference type="RefSeq" id="XP_022320631.1"/>
    </source>
</evidence>
<evidence type="ECO:0000256" key="5">
    <source>
        <dbReference type="ARBA" id="ARBA00022475"/>
    </source>
</evidence>
<feature type="transmembrane region" description="Helical" evidence="9">
    <location>
        <begin position="231"/>
        <end position="251"/>
    </location>
</feature>
<feature type="transmembrane region" description="Helical" evidence="9">
    <location>
        <begin position="463"/>
        <end position="486"/>
    </location>
</feature>
<dbReference type="Pfam" id="PF06237">
    <property type="entry name" value="SLC52_ribofla_tr"/>
    <property type="match status" value="1"/>
</dbReference>
<keyword evidence="10" id="KW-1185">Reference proteome</keyword>
<feature type="transmembrane region" description="Helical" evidence="9">
    <location>
        <begin position="437"/>
        <end position="456"/>
    </location>
</feature>
<feature type="transmembrane region" description="Helical" evidence="9">
    <location>
        <begin position="396"/>
        <end position="417"/>
    </location>
</feature>
<comment type="catalytic activity">
    <reaction evidence="1 9">
        <text>riboflavin(in) = riboflavin(out)</text>
        <dbReference type="Rhea" id="RHEA:35015"/>
        <dbReference type="ChEBI" id="CHEBI:57986"/>
    </reaction>
</comment>
<feature type="transmembrane region" description="Helical" evidence="9">
    <location>
        <begin position="77"/>
        <end position="99"/>
    </location>
</feature>
<evidence type="ECO:0000313" key="10">
    <source>
        <dbReference type="Proteomes" id="UP000694844"/>
    </source>
</evidence>
<dbReference type="GeneID" id="111122893"/>
<dbReference type="KEGG" id="cvn:111122893"/>
<keyword evidence="6 9" id="KW-0812">Transmembrane</keyword>
<evidence type="ECO:0000256" key="7">
    <source>
        <dbReference type="ARBA" id="ARBA00022989"/>
    </source>
</evidence>
<proteinExistence type="inferred from homology"/>
<keyword evidence="8 9" id="KW-0472">Membrane</keyword>
<evidence type="ECO:0000256" key="1">
    <source>
        <dbReference type="ARBA" id="ARBA00000215"/>
    </source>
</evidence>
<feature type="transmembrane region" description="Helical" evidence="9">
    <location>
        <begin position="139"/>
        <end position="161"/>
    </location>
</feature>
<evidence type="ECO:0000256" key="8">
    <source>
        <dbReference type="ARBA" id="ARBA00023136"/>
    </source>
</evidence>
<dbReference type="Proteomes" id="UP000694844">
    <property type="component" value="Chromosome 3"/>
</dbReference>